<dbReference type="InterPro" id="IPR012967">
    <property type="entry name" value="COMT_dimerisation"/>
</dbReference>
<feature type="domain" description="O-methyltransferase C-terminal" evidence="5">
    <location>
        <begin position="189"/>
        <end position="390"/>
    </location>
</feature>
<dbReference type="PANTHER" id="PTHR43712">
    <property type="entry name" value="PUTATIVE (AFU_ORTHOLOGUE AFUA_4G14580)-RELATED"/>
    <property type="match status" value="1"/>
</dbReference>
<keyword evidence="1" id="KW-0489">Methyltransferase</keyword>
<proteinExistence type="predicted"/>
<dbReference type="Pfam" id="PF08100">
    <property type="entry name" value="Dimerisation"/>
    <property type="match status" value="1"/>
</dbReference>
<sequence>MALPEKNDVDALVQKLAAAADGYTSSPDLDGRIARLEIVDAAKKLIRSVSGPEMTPINHGMNVAELVAIRTFMKLKVLEAIPLEGGMSVQDLSKATGAQESLLERFARILVATGFLDQERPDGGAYLHTKFSRAYLLSNPGPGHLFLAMYDAWLTSMVQFHEYLGAKGQLENAREPDDALYNPYTYSHKQEGSSVWEIMSQDQEAFETFQIGMAGMNHAIPVTGHFDFNSLKNTPEENKNGIIELIDVGGGHGSVLQEILDNSPGLTPANCMLQDRPEVIALSKTGNTLNKDVQRLEHDFMTEEPIKGAKAYFMRMISHDYPDHTCIKILKNLADAMSPESRVLICDMVLPPRVTEIDFPAAVIDQAVMVMGGKERTQAGFQYLFDQAGLELVKVWRVKGVPGACVEGRLKRA</sequence>
<dbReference type="InterPro" id="IPR036388">
    <property type="entry name" value="WH-like_DNA-bd_sf"/>
</dbReference>
<dbReference type="GO" id="GO:0032259">
    <property type="term" value="P:methylation"/>
    <property type="evidence" value="ECO:0007669"/>
    <property type="project" value="UniProtKB-KW"/>
</dbReference>
<protein>
    <submittedName>
        <fullName evidence="7">Uncharacterized protein</fullName>
    </submittedName>
</protein>
<gene>
    <name evidence="7" type="ORF">VHEMI00525</name>
</gene>
<evidence type="ECO:0000256" key="4">
    <source>
        <dbReference type="PIRSR" id="PIRSR005739-1"/>
    </source>
</evidence>
<dbReference type="Gene3D" id="3.40.50.150">
    <property type="entry name" value="Vaccinia Virus protein VP39"/>
    <property type="match status" value="1"/>
</dbReference>
<dbReference type="Pfam" id="PF00891">
    <property type="entry name" value="Methyltransf_2"/>
    <property type="match status" value="1"/>
</dbReference>
<evidence type="ECO:0000256" key="2">
    <source>
        <dbReference type="ARBA" id="ARBA00022679"/>
    </source>
</evidence>
<organism evidence="7 8">
    <name type="scientific">[Torrubiella] hemipterigena</name>
    <dbReference type="NCBI Taxonomy" id="1531966"/>
    <lineage>
        <taxon>Eukaryota</taxon>
        <taxon>Fungi</taxon>
        <taxon>Dikarya</taxon>
        <taxon>Ascomycota</taxon>
        <taxon>Pezizomycotina</taxon>
        <taxon>Sordariomycetes</taxon>
        <taxon>Hypocreomycetidae</taxon>
        <taxon>Hypocreales</taxon>
        <taxon>Clavicipitaceae</taxon>
        <taxon>Clavicipitaceae incertae sedis</taxon>
        <taxon>'Torrubiella' clade</taxon>
    </lineage>
</organism>
<dbReference type="AlphaFoldDB" id="A0A0A1SQN0"/>
<keyword evidence="3" id="KW-0949">S-adenosyl-L-methionine</keyword>
<dbReference type="InterPro" id="IPR029063">
    <property type="entry name" value="SAM-dependent_MTases_sf"/>
</dbReference>
<dbReference type="PIRSF" id="PIRSF005739">
    <property type="entry name" value="O-mtase"/>
    <property type="match status" value="1"/>
</dbReference>
<dbReference type="Proteomes" id="UP000039046">
    <property type="component" value="Unassembled WGS sequence"/>
</dbReference>
<evidence type="ECO:0000259" key="5">
    <source>
        <dbReference type="Pfam" id="PF00891"/>
    </source>
</evidence>
<keyword evidence="8" id="KW-1185">Reference proteome</keyword>
<dbReference type="OrthoDB" id="2410195at2759"/>
<evidence type="ECO:0000259" key="6">
    <source>
        <dbReference type="Pfam" id="PF08100"/>
    </source>
</evidence>
<dbReference type="SUPFAM" id="SSF53335">
    <property type="entry name" value="S-adenosyl-L-methionine-dependent methyltransferases"/>
    <property type="match status" value="1"/>
</dbReference>
<keyword evidence="2" id="KW-0808">Transferase</keyword>
<reference evidence="7 8" key="1">
    <citation type="journal article" date="2015" name="Genome Announc.">
        <title>Draft Genome Sequence and Gene Annotation of the Entomopathogenic Fungus Verticillium hemipterigenum.</title>
        <authorList>
            <person name="Horn F."/>
            <person name="Habel A."/>
            <person name="Scharf D.H."/>
            <person name="Dworschak J."/>
            <person name="Brakhage A.A."/>
            <person name="Guthke R."/>
            <person name="Hertweck C."/>
            <person name="Linde J."/>
        </authorList>
    </citation>
    <scope>NUCLEOTIDE SEQUENCE [LARGE SCALE GENOMIC DNA]</scope>
</reference>
<dbReference type="InterPro" id="IPR001077">
    <property type="entry name" value="COMT_C"/>
</dbReference>
<dbReference type="GO" id="GO:0008171">
    <property type="term" value="F:O-methyltransferase activity"/>
    <property type="evidence" value="ECO:0007669"/>
    <property type="project" value="InterPro"/>
</dbReference>
<dbReference type="GO" id="GO:0046983">
    <property type="term" value="F:protein dimerization activity"/>
    <property type="evidence" value="ECO:0007669"/>
    <property type="project" value="InterPro"/>
</dbReference>
<dbReference type="HOGENOM" id="CLU_005533_5_2_1"/>
<feature type="active site" description="Proton acceptor" evidence="4">
    <location>
        <position position="319"/>
    </location>
</feature>
<dbReference type="Gene3D" id="1.10.10.10">
    <property type="entry name" value="Winged helix-like DNA-binding domain superfamily/Winged helix DNA-binding domain"/>
    <property type="match status" value="1"/>
</dbReference>
<evidence type="ECO:0000256" key="3">
    <source>
        <dbReference type="ARBA" id="ARBA00022691"/>
    </source>
</evidence>
<feature type="domain" description="O-methyltransferase dimerisation" evidence="6">
    <location>
        <begin position="68"/>
        <end position="136"/>
    </location>
</feature>
<dbReference type="InterPro" id="IPR016461">
    <property type="entry name" value="COMT-like"/>
</dbReference>
<name>A0A0A1SQN0_9HYPO</name>
<dbReference type="InterPro" id="IPR036390">
    <property type="entry name" value="WH_DNA-bd_sf"/>
</dbReference>
<accession>A0A0A1SQN0</accession>
<dbReference type="PANTHER" id="PTHR43712:SF2">
    <property type="entry name" value="O-METHYLTRANSFERASE CICE"/>
    <property type="match status" value="1"/>
</dbReference>
<dbReference type="PROSITE" id="PS51683">
    <property type="entry name" value="SAM_OMT_II"/>
    <property type="match status" value="1"/>
</dbReference>
<dbReference type="EMBL" id="CDHN01000001">
    <property type="protein sequence ID" value="CEJ80336.1"/>
    <property type="molecule type" value="Genomic_DNA"/>
</dbReference>
<dbReference type="SUPFAM" id="SSF46785">
    <property type="entry name" value="Winged helix' DNA-binding domain"/>
    <property type="match status" value="1"/>
</dbReference>
<evidence type="ECO:0000313" key="7">
    <source>
        <dbReference type="EMBL" id="CEJ80336.1"/>
    </source>
</evidence>
<evidence type="ECO:0000256" key="1">
    <source>
        <dbReference type="ARBA" id="ARBA00022603"/>
    </source>
</evidence>
<evidence type="ECO:0000313" key="8">
    <source>
        <dbReference type="Proteomes" id="UP000039046"/>
    </source>
</evidence>